<evidence type="ECO:0000313" key="2">
    <source>
        <dbReference type="EMBL" id="KAJ1200842.1"/>
    </source>
</evidence>
<dbReference type="EMBL" id="JANPWB010000003">
    <property type="protein sequence ID" value="KAJ1200842.1"/>
    <property type="molecule type" value="Genomic_DNA"/>
</dbReference>
<name>A0AAV7VHR1_PLEWA</name>
<comment type="caution">
    <text evidence="2">The sequence shown here is derived from an EMBL/GenBank/DDBJ whole genome shotgun (WGS) entry which is preliminary data.</text>
</comment>
<organism evidence="2 3">
    <name type="scientific">Pleurodeles waltl</name>
    <name type="common">Iberian ribbed newt</name>
    <dbReference type="NCBI Taxonomy" id="8319"/>
    <lineage>
        <taxon>Eukaryota</taxon>
        <taxon>Metazoa</taxon>
        <taxon>Chordata</taxon>
        <taxon>Craniata</taxon>
        <taxon>Vertebrata</taxon>
        <taxon>Euteleostomi</taxon>
        <taxon>Amphibia</taxon>
        <taxon>Batrachia</taxon>
        <taxon>Caudata</taxon>
        <taxon>Salamandroidea</taxon>
        <taxon>Salamandridae</taxon>
        <taxon>Pleurodelinae</taxon>
        <taxon>Pleurodeles</taxon>
    </lineage>
</organism>
<feature type="region of interest" description="Disordered" evidence="1">
    <location>
        <begin position="15"/>
        <end position="37"/>
    </location>
</feature>
<sequence length="71" mass="7831">MRVTSLKQTRRSLLAGALWPSAGPHTHRDHTAPAGLRRTHGEELSVWRAGPGRGAECVQYHCSWGQGRRAC</sequence>
<evidence type="ECO:0000256" key="1">
    <source>
        <dbReference type="SAM" id="MobiDB-lite"/>
    </source>
</evidence>
<accession>A0AAV7VHR1</accession>
<proteinExistence type="predicted"/>
<dbReference type="AlphaFoldDB" id="A0AAV7VHR1"/>
<evidence type="ECO:0008006" key="4">
    <source>
        <dbReference type="Google" id="ProtNLM"/>
    </source>
</evidence>
<reference evidence="2" key="1">
    <citation type="journal article" date="2022" name="bioRxiv">
        <title>Sequencing and chromosome-scale assembly of the giantPleurodeles waltlgenome.</title>
        <authorList>
            <person name="Brown T."/>
            <person name="Elewa A."/>
            <person name="Iarovenko S."/>
            <person name="Subramanian E."/>
            <person name="Araus A.J."/>
            <person name="Petzold A."/>
            <person name="Susuki M."/>
            <person name="Suzuki K.-i.T."/>
            <person name="Hayashi T."/>
            <person name="Toyoda A."/>
            <person name="Oliveira C."/>
            <person name="Osipova E."/>
            <person name="Leigh N.D."/>
            <person name="Simon A."/>
            <person name="Yun M.H."/>
        </authorList>
    </citation>
    <scope>NUCLEOTIDE SEQUENCE</scope>
    <source>
        <strain evidence="2">20211129_DDA</strain>
        <tissue evidence="2">Liver</tissue>
    </source>
</reference>
<protein>
    <recommendedName>
        <fullName evidence="4">Secreted protein</fullName>
    </recommendedName>
</protein>
<evidence type="ECO:0000313" key="3">
    <source>
        <dbReference type="Proteomes" id="UP001066276"/>
    </source>
</evidence>
<keyword evidence="3" id="KW-1185">Reference proteome</keyword>
<dbReference type="Proteomes" id="UP001066276">
    <property type="component" value="Chromosome 2_1"/>
</dbReference>
<gene>
    <name evidence="2" type="ORF">NDU88_004663</name>
</gene>